<evidence type="ECO:0000256" key="2">
    <source>
        <dbReference type="ARBA" id="ARBA00022759"/>
    </source>
</evidence>
<feature type="domain" description="TNase-like" evidence="5">
    <location>
        <begin position="27"/>
        <end position="149"/>
    </location>
</feature>
<dbReference type="InterPro" id="IPR016071">
    <property type="entry name" value="Staphylococal_nuclease_OB-fold"/>
</dbReference>
<dbReference type="SMART" id="SM00318">
    <property type="entry name" value="SNc"/>
    <property type="match status" value="1"/>
</dbReference>
<dbReference type="Gene3D" id="2.40.50.90">
    <property type="match status" value="1"/>
</dbReference>
<keyword evidence="4" id="KW-0812">Transmembrane</keyword>
<dbReference type="GO" id="GO:0004519">
    <property type="term" value="F:endonuclease activity"/>
    <property type="evidence" value="ECO:0007669"/>
    <property type="project" value="UniProtKB-KW"/>
</dbReference>
<evidence type="ECO:0000259" key="5">
    <source>
        <dbReference type="PROSITE" id="PS50830"/>
    </source>
</evidence>
<evidence type="ECO:0000256" key="3">
    <source>
        <dbReference type="ARBA" id="ARBA00022801"/>
    </source>
</evidence>
<dbReference type="PANTHER" id="PTHR12302">
    <property type="entry name" value="EBNA2 BINDING PROTEIN P100"/>
    <property type="match status" value="1"/>
</dbReference>
<dbReference type="PROSITE" id="PS50830">
    <property type="entry name" value="TNASE_3"/>
    <property type="match status" value="1"/>
</dbReference>
<dbReference type="PANTHER" id="PTHR12302:SF3">
    <property type="entry name" value="SERINE_THREONINE-PROTEIN KINASE 31"/>
    <property type="match status" value="1"/>
</dbReference>
<dbReference type="AlphaFoldDB" id="A0A0G0P0F1"/>
<reference evidence="6 7" key="1">
    <citation type="journal article" date="2015" name="Nature">
        <title>rRNA introns, odd ribosomes, and small enigmatic genomes across a large radiation of phyla.</title>
        <authorList>
            <person name="Brown C.T."/>
            <person name="Hug L.A."/>
            <person name="Thomas B.C."/>
            <person name="Sharon I."/>
            <person name="Castelle C.J."/>
            <person name="Singh A."/>
            <person name="Wilkins M.J."/>
            <person name="Williams K.H."/>
            <person name="Banfield J.F."/>
        </authorList>
    </citation>
    <scope>NUCLEOTIDE SEQUENCE [LARGE SCALE GENOMIC DNA]</scope>
</reference>
<keyword evidence="2" id="KW-0255">Endonuclease</keyword>
<keyword evidence="4" id="KW-0472">Membrane</keyword>
<gene>
    <name evidence="6" type="ORF">UT17_C0005G0017</name>
</gene>
<keyword evidence="3" id="KW-0378">Hydrolase</keyword>
<protein>
    <submittedName>
        <fullName evidence="6">Nuclease (SNase-like) protein</fullName>
    </submittedName>
</protein>
<dbReference type="Proteomes" id="UP000034774">
    <property type="component" value="Unassembled WGS sequence"/>
</dbReference>
<dbReference type="InterPro" id="IPR035437">
    <property type="entry name" value="SNase_OB-fold_sf"/>
</dbReference>
<sequence>MNFLKKIGIGIVILTSIALNGYFLISKNREMTVTEVHDGDTFTLGNGDRIRLLGIDAPELGNCGASESASLLKSLILNKVVRITDEKRDVYGRRMGLVQTIGLTGSHPVNEKMLEAGWARPNYDPNSKSEDLKAAYKDAKENKRGIYSSLCKKINPTPPSKNCVIKGNIDKGTGEHFYHLPICRHYNQIVLDLDIGEGFFCSGKEAENAGFRLAPDCLR</sequence>
<dbReference type="Pfam" id="PF00565">
    <property type="entry name" value="SNase"/>
    <property type="match status" value="1"/>
</dbReference>
<evidence type="ECO:0000313" key="6">
    <source>
        <dbReference type="EMBL" id="KKQ91579.1"/>
    </source>
</evidence>
<dbReference type="EMBL" id="LBVU01000005">
    <property type="protein sequence ID" value="KKQ91579.1"/>
    <property type="molecule type" value="Genomic_DNA"/>
</dbReference>
<dbReference type="SUPFAM" id="SSF50199">
    <property type="entry name" value="Staphylococcal nuclease"/>
    <property type="match status" value="1"/>
</dbReference>
<keyword evidence="1" id="KW-0540">Nuclease</keyword>
<name>A0A0G0P0F1_9BACT</name>
<organism evidence="6 7">
    <name type="scientific">Candidatus Woesebacteria bacterium GW2011_GWB1_39_10</name>
    <dbReference type="NCBI Taxonomy" id="1618572"/>
    <lineage>
        <taxon>Bacteria</taxon>
        <taxon>Candidatus Woeseibacteriota</taxon>
    </lineage>
</organism>
<comment type="caution">
    <text evidence="6">The sequence shown here is derived from an EMBL/GenBank/DDBJ whole genome shotgun (WGS) entry which is preliminary data.</text>
</comment>
<keyword evidence="4" id="KW-1133">Transmembrane helix</keyword>
<dbReference type="GO" id="GO:0016787">
    <property type="term" value="F:hydrolase activity"/>
    <property type="evidence" value="ECO:0007669"/>
    <property type="project" value="UniProtKB-KW"/>
</dbReference>
<dbReference type="STRING" id="1618572.UT17_C0005G0017"/>
<accession>A0A0G0P0F1</accession>
<evidence type="ECO:0000256" key="4">
    <source>
        <dbReference type="SAM" id="Phobius"/>
    </source>
</evidence>
<feature type="transmembrane region" description="Helical" evidence="4">
    <location>
        <begin position="7"/>
        <end position="25"/>
    </location>
</feature>
<evidence type="ECO:0000256" key="1">
    <source>
        <dbReference type="ARBA" id="ARBA00022722"/>
    </source>
</evidence>
<proteinExistence type="predicted"/>
<evidence type="ECO:0000313" key="7">
    <source>
        <dbReference type="Proteomes" id="UP000034774"/>
    </source>
</evidence>